<keyword evidence="3" id="KW-1185">Reference proteome</keyword>
<protein>
    <submittedName>
        <fullName evidence="2">Uncharacterized protein</fullName>
    </submittedName>
</protein>
<comment type="caution">
    <text evidence="2">The sequence shown here is derived from an EMBL/GenBank/DDBJ whole genome shotgun (WGS) entry which is preliminary data.</text>
</comment>
<organism evidence="2 3">
    <name type="scientific">Methylobacterium gregans</name>
    <dbReference type="NCBI Taxonomy" id="374424"/>
    <lineage>
        <taxon>Bacteria</taxon>
        <taxon>Pseudomonadati</taxon>
        <taxon>Pseudomonadota</taxon>
        <taxon>Alphaproteobacteria</taxon>
        <taxon>Hyphomicrobiales</taxon>
        <taxon>Methylobacteriaceae</taxon>
        <taxon>Methylobacterium</taxon>
    </lineage>
</organism>
<feature type="compositionally biased region" description="Gly residues" evidence="1">
    <location>
        <begin position="106"/>
        <end position="115"/>
    </location>
</feature>
<reference evidence="2" key="1">
    <citation type="journal article" date="2016" name="Front. Microbiol.">
        <title>Genome Sequence of the Piezophilic, Mesophilic Sulfate-Reducing Bacterium Desulfovibrio indicus J2T.</title>
        <authorList>
            <person name="Cao J."/>
            <person name="Maignien L."/>
            <person name="Shao Z."/>
            <person name="Alain K."/>
            <person name="Jebbar M."/>
        </authorList>
    </citation>
    <scope>NUCLEOTIDE SEQUENCE</scope>
    <source>
        <strain evidence="2">NBRC 103626</strain>
    </source>
</reference>
<accession>A0AA37MHA9</accession>
<name>A0AA37MHA9_9HYPH</name>
<dbReference type="AlphaFoldDB" id="A0AA37MHA9"/>
<dbReference type="EMBL" id="BPQM01000167">
    <property type="protein sequence ID" value="GJD81869.1"/>
    <property type="molecule type" value="Genomic_DNA"/>
</dbReference>
<sequence>MSIDGFGAVTSTVVSSKRVPPSAMINEARGLIGTASGGGPSIQPETVSRACATCRASPSQAPTSTAGSALVPRTVSSQRAMISASLTAGAGWAAAEAAEAPPDGTAGRGGAGGTGACAAEATRRGVAEGGRAQRIGRLRRSRSRVSTPSAPKAPGVATVSARPSQIRLT</sequence>
<evidence type="ECO:0000313" key="2">
    <source>
        <dbReference type="EMBL" id="GJD81869.1"/>
    </source>
</evidence>
<reference evidence="2" key="2">
    <citation type="submission" date="2021-08" db="EMBL/GenBank/DDBJ databases">
        <authorList>
            <person name="Tani A."/>
            <person name="Ola A."/>
            <person name="Ogura Y."/>
            <person name="Katsura K."/>
            <person name="Hayashi T."/>
        </authorList>
    </citation>
    <scope>NUCLEOTIDE SEQUENCE</scope>
    <source>
        <strain evidence="2">NBRC 103626</strain>
    </source>
</reference>
<evidence type="ECO:0000256" key="1">
    <source>
        <dbReference type="SAM" id="MobiDB-lite"/>
    </source>
</evidence>
<feature type="compositionally biased region" description="Basic residues" evidence="1">
    <location>
        <begin position="134"/>
        <end position="143"/>
    </location>
</feature>
<dbReference type="Proteomes" id="UP001055108">
    <property type="component" value="Unassembled WGS sequence"/>
</dbReference>
<proteinExistence type="predicted"/>
<gene>
    <name evidence="2" type="ORF">NBEOAGPD_5125</name>
</gene>
<evidence type="ECO:0000313" key="3">
    <source>
        <dbReference type="Proteomes" id="UP001055108"/>
    </source>
</evidence>
<feature type="region of interest" description="Disordered" evidence="1">
    <location>
        <begin position="99"/>
        <end position="169"/>
    </location>
</feature>